<accession>A0A1Q9EH36</accession>
<evidence type="ECO:0000313" key="3">
    <source>
        <dbReference type="Proteomes" id="UP000186817"/>
    </source>
</evidence>
<dbReference type="EMBL" id="LSRX01000153">
    <property type="protein sequence ID" value="OLQ06742.1"/>
    <property type="molecule type" value="Genomic_DNA"/>
</dbReference>
<organism evidence="2 3">
    <name type="scientific">Symbiodinium microadriaticum</name>
    <name type="common">Dinoflagellate</name>
    <name type="synonym">Zooxanthella microadriatica</name>
    <dbReference type="NCBI Taxonomy" id="2951"/>
    <lineage>
        <taxon>Eukaryota</taxon>
        <taxon>Sar</taxon>
        <taxon>Alveolata</taxon>
        <taxon>Dinophyceae</taxon>
        <taxon>Suessiales</taxon>
        <taxon>Symbiodiniaceae</taxon>
        <taxon>Symbiodinium</taxon>
    </lineage>
</organism>
<name>A0A1Q9EH36_SYMMI</name>
<protein>
    <submittedName>
        <fullName evidence="2">Uncharacterized protein</fullName>
    </submittedName>
</protein>
<evidence type="ECO:0000313" key="2">
    <source>
        <dbReference type="EMBL" id="OLQ06742.1"/>
    </source>
</evidence>
<evidence type="ECO:0000256" key="1">
    <source>
        <dbReference type="SAM" id="MobiDB-lite"/>
    </source>
</evidence>
<dbReference type="Proteomes" id="UP000186817">
    <property type="component" value="Unassembled WGS sequence"/>
</dbReference>
<keyword evidence="3" id="KW-1185">Reference proteome</keyword>
<feature type="region of interest" description="Disordered" evidence="1">
    <location>
        <begin position="1"/>
        <end position="28"/>
    </location>
</feature>
<proteinExistence type="predicted"/>
<comment type="caution">
    <text evidence="2">The sequence shown here is derived from an EMBL/GenBank/DDBJ whole genome shotgun (WGS) entry which is preliminary data.</text>
</comment>
<sequence>MQAALQNLQKQGPTGAYSRPPKAQARVRQFSNAHREAVIGLENAKLIEKLEHIATGYTGADPRAPPSKKDYRKLPGCVALLS</sequence>
<dbReference type="AlphaFoldDB" id="A0A1Q9EH36"/>
<feature type="compositionally biased region" description="Polar residues" evidence="1">
    <location>
        <begin position="1"/>
        <end position="12"/>
    </location>
</feature>
<gene>
    <name evidence="2" type="ORF">AK812_SmicGene9948</name>
</gene>
<reference evidence="2 3" key="1">
    <citation type="submission" date="2016-02" db="EMBL/GenBank/DDBJ databases">
        <title>Genome analysis of coral dinoflagellate symbionts highlights evolutionary adaptations to a symbiotic lifestyle.</title>
        <authorList>
            <person name="Aranda M."/>
            <person name="Li Y."/>
            <person name="Liew Y.J."/>
            <person name="Baumgarten S."/>
            <person name="Simakov O."/>
            <person name="Wilson M."/>
            <person name="Piel J."/>
            <person name="Ashoor H."/>
            <person name="Bougouffa S."/>
            <person name="Bajic V.B."/>
            <person name="Ryu T."/>
            <person name="Ravasi T."/>
            <person name="Bayer T."/>
            <person name="Micklem G."/>
            <person name="Kim H."/>
            <person name="Bhak J."/>
            <person name="Lajeunesse T.C."/>
            <person name="Voolstra C.R."/>
        </authorList>
    </citation>
    <scope>NUCLEOTIDE SEQUENCE [LARGE SCALE GENOMIC DNA]</scope>
    <source>
        <strain evidence="2 3">CCMP2467</strain>
    </source>
</reference>